<evidence type="ECO:0000313" key="1">
    <source>
        <dbReference type="EMBL" id="KAI3695738.1"/>
    </source>
</evidence>
<gene>
    <name evidence="1" type="ORF">L1987_78738</name>
</gene>
<comment type="caution">
    <text evidence="1">The sequence shown here is derived from an EMBL/GenBank/DDBJ whole genome shotgun (WGS) entry which is preliminary data.</text>
</comment>
<evidence type="ECO:0000313" key="2">
    <source>
        <dbReference type="Proteomes" id="UP001056120"/>
    </source>
</evidence>
<proteinExistence type="predicted"/>
<accession>A0ACB8ZDR4</accession>
<protein>
    <submittedName>
        <fullName evidence="1">Uncharacterized protein</fullName>
    </submittedName>
</protein>
<sequence>MKQMDILFRSHTPLLSHPYTNFNSRTKLRKHRPTIVVSISRINKSRVIRKQEQNPDPKTPSSDIPLLEKIFNILDRAITEFLDPPAHILSHNWAPVDELTPTECKLMHGSIPSSLNGVYLRNGSNPQFCPKGPHHYFDGDGMVHCIKISHGRATFCSRYVKTNKFLFEKQVRSCVVPNVIGGMQGLGSFIARASLFGARVAFGGYDISKGIGVANTSLALLGGKLCALCESDIPYAIKIKDDGDVITLGQHDFNGNLSMNMTAHPKIDPETKEAFAFRYWATRPYLTYFRFDADGNKQPDVPIFSMNHSSLTHDLAITQKYAIICDIQIRVCPLNLIRGERLVGVDQKKVPRIGVLPRYATDESDMKWFEVPGFNTFHAVNAWDETDEDGGEVVVLVAPNILSVEHIFERVDQIHGSMEKVRIHLGTGVVSRHVMSTKNLEFPVINPAYIGKKNKYVYAAISEERPPRMMRASGVVKLDITASEEKECTMASMMYENECFGGEPFFVARDPEDPNSEEDDGYVVSYVHDESSGESRFLVMDARSPTLEVVAVVKLPQRVPYGLHGIFIRENDMYNM</sequence>
<keyword evidence="2" id="KW-1185">Reference proteome</keyword>
<dbReference type="Proteomes" id="UP001056120">
    <property type="component" value="Linkage Group LG26"/>
</dbReference>
<dbReference type="EMBL" id="CM042043">
    <property type="protein sequence ID" value="KAI3695738.1"/>
    <property type="molecule type" value="Genomic_DNA"/>
</dbReference>
<reference evidence="1 2" key="2">
    <citation type="journal article" date="2022" name="Mol. Ecol. Resour.">
        <title>The genomes of chicory, endive, great burdock and yacon provide insights into Asteraceae paleo-polyploidization history and plant inulin production.</title>
        <authorList>
            <person name="Fan W."/>
            <person name="Wang S."/>
            <person name="Wang H."/>
            <person name="Wang A."/>
            <person name="Jiang F."/>
            <person name="Liu H."/>
            <person name="Zhao H."/>
            <person name="Xu D."/>
            <person name="Zhang Y."/>
        </authorList>
    </citation>
    <scope>NUCLEOTIDE SEQUENCE [LARGE SCALE GENOMIC DNA]</scope>
    <source>
        <strain evidence="2">cv. Yunnan</strain>
        <tissue evidence="1">Leaves</tissue>
    </source>
</reference>
<organism evidence="1 2">
    <name type="scientific">Smallanthus sonchifolius</name>
    <dbReference type="NCBI Taxonomy" id="185202"/>
    <lineage>
        <taxon>Eukaryota</taxon>
        <taxon>Viridiplantae</taxon>
        <taxon>Streptophyta</taxon>
        <taxon>Embryophyta</taxon>
        <taxon>Tracheophyta</taxon>
        <taxon>Spermatophyta</taxon>
        <taxon>Magnoliopsida</taxon>
        <taxon>eudicotyledons</taxon>
        <taxon>Gunneridae</taxon>
        <taxon>Pentapetalae</taxon>
        <taxon>asterids</taxon>
        <taxon>campanulids</taxon>
        <taxon>Asterales</taxon>
        <taxon>Asteraceae</taxon>
        <taxon>Asteroideae</taxon>
        <taxon>Heliantheae alliance</taxon>
        <taxon>Millerieae</taxon>
        <taxon>Smallanthus</taxon>
    </lineage>
</organism>
<name>A0ACB8ZDR4_9ASTR</name>
<reference evidence="2" key="1">
    <citation type="journal article" date="2022" name="Mol. Ecol. Resour.">
        <title>The genomes of chicory, endive, great burdock and yacon provide insights into Asteraceae palaeo-polyploidization history and plant inulin production.</title>
        <authorList>
            <person name="Fan W."/>
            <person name="Wang S."/>
            <person name="Wang H."/>
            <person name="Wang A."/>
            <person name="Jiang F."/>
            <person name="Liu H."/>
            <person name="Zhao H."/>
            <person name="Xu D."/>
            <person name="Zhang Y."/>
        </authorList>
    </citation>
    <scope>NUCLEOTIDE SEQUENCE [LARGE SCALE GENOMIC DNA]</scope>
    <source>
        <strain evidence="2">cv. Yunnan</strain>
    </source>
</reference>